<sequence>MQPARHNHVQPGVRLCIFLEILPPLFPSFSHMCVFIHIDVHNSTASQILWKAIIVYSLMAKQQLIQNHILLIYFL</sequence>
<proteinExistence type="predicted"/>
<dbReference type="AlphaFoldDB" id="A0A0L8G2C6"/>
<reference evidence="1" key="1">
    <citation type="submission" date="2015-07" db="EMBL/GenBank/DDBJ databases">
        <title>MeaNS - Measles Nucleotide Surveillance Program.</title>
        <authorList>
            <person name="Tran T."/>
            <person name="Druce J."/>
        </authorList>
    </citation>
    <scope>NUCLEOTIDE SEQUENCE</scope>
    <source>
        <strain evidence="1">UCB-OBI-ISO-001</strain>
        <tissue evidence="1">Gonad</tissue>
    </source>
</reference>
<evidence type="ECO:0000313" key="1">
    <source>
        <dbReference type="EMBL" id="KOF71157.1"/>
    </source>
</evidence>
<gene>
    <name evidence="1" type="ORF">OCBIM_22001521mg</name>
</gene>
<dbReference type="EMBL" id="KQ424343">
    <property type="protein sequence ID" value="KOF71157.1"/>
    <property type="molecule type" value="Genomic_DNA"/>
</dbReference>
<organism evidence="1">
    <name type="scientific">Octopus bimaculoides</name>
    <name type="common">California two-spotted octopus</name>
    <dbReference type="NCBI Taxonomy" id="37653"/>
    <lineage>
        <taxon>Eukaryota</taxon>
        <taxon>Metazoa</taxon>
        <taxon>Spiralia</taxon>
        <taxon>Lophotrochozoa</taxon>
        <taxon>Mollusca</taxon>
        <taxon>Cephalopoda</taxon>
        <taxon>Coleoidea</taxon>
        <taxon>Octopodiformes</taxon>
        <taxon>Octopoda</taxon>
        <taxon>Incirrata</taxon>
        <taxon>Octopodidae</taxon>
        <taxon>Octopus</taxon>
    </lineage>
</organism>
<accession>A0A0L8G2C6</accession>
<protein>
    <submittedName>
        <fullName evidence="1">Uncharacterized protein</fullName>
    </submittedName>
</protein>
<name>A0A0L8G2C6_OCTBM</name>